<sequence length="414" mass="47202">MSELEYPAAKAAKALNNYIEHIGNAIVFNNAIVPVNDDNEYLIKVLNKAELGYFNTEKNGFNLYNHVISFVTYYEKKRRVTDSSKQIHKLISDIRANISEFETTKLKSVEDAEIYKDEISEGIVELANTIFESCYDFSTQALQDLALFNNLEVRIQRIEKTIRILSSLTEVMGALSTNAMLELGASDKDLESLVVNKLIPVFIICSKEVKYSASKLNKQLFDWKQELSSQKKSNMVDAFHRFLKGKSTLNLEFDEATASEVFYHVPCSELISYADLDADEEQETLRELGSKVFAKREKRIEQNKNQENLPDVREGSEVVEQPLTALEIATSNFFDALLVDEGKHQQLSGVETYELLMPGCDIDFWLIALTSHYRNRFKDKLNMEFVETIDPIFDGNSCVSDVIISRTDKLQQIA</sequence>
<comment type="caution">
    <text evidence="1">The sequence shown here is derived from an EMBL/GenBank/DDBJ whole genome shotgun (WGS) entry which is preliminary data.</text>
</comment>
<gene>
    <name evidence="1" type="ORF">D9K79_17820</name>
</gene>
<name>A0ABX9U1N3_9GAMM</name>
<evidence type="ECO:0000313" key="1">
    <source>
        <dbReference type="EMBL" id="RLL36518.1"/>
    </source>
</evidence>
<proteinExistence type="predicted"/>
<organism evidence="1 2">
    <name type="scientific">Acinetobacter cumulans</name>
    <dbReference type="NCBI Taxonomy" id="2136182"/>
    <lineage>
        <taxon>Bacteria</taxon>
        <taxon>Pseudomonadati</taxon>
        <taxon>Pseudomonadota</taxon>
        <taxon>Gammaproteobacteria</taxon>
        <taxon>Moraxellales</taxon>
        <taxon>Moraxellaceae</taxon>
        <taxon>Acinetobacter</taxon>
    </lineage>
</organism>
<accession>A0ABX9U1N3</accession>
<dbReference type="Proteomes" id="UP000273105">
    <property type="component" value="Unassembled WGS sequence"/>
</dbReference>
<keyword evidence="2" id="KW-1185">Reference proteome</keyword>
<dbReference type="RefSeq" id="WP_121533562.1">
    <property type="nucleotide sequence ID" value="NZ_RCHE01000082.1"/>
</dbReference>
<protein>
    <submittedName>
        <fullName evidence="1">Uncharacterized protein</fullName>
    </submittedName>
</protein>
<dbReference type="EMBL" id="RCHE01000082">
    <property type="protein sequence ID" value="RLL36518.1"/>
    <property type="molecule type" value="Genomic_DNA"/>
</dbReference>
<evidence type="ECO:0000313" key="2">
    <source>
        <dbReference type="Proteomes" id="UP000273105"/>
    </source>
</evidence>
<reference evidence="1 2" key="1">
    <citation type="submission" date="2018-09" db="EMBL/GenBank/DDBJ databases">
        <title>The draft genome of Acinetobacter sp. strains.</title>
        <authorList>
            <person name="Qin J."/>
            <person name="Feng Y."/>
            <person name="Zong Z."/>
        </authorList>
    </citation>
    <scope>NUCLEOTIDE SEQUENCE [LARGE SCALE GENOMIC DNA]</scope>
    <source>
        <strain evidence="1 2">WCHAc060001</strain>
    </source>
</reference>